<dbReference type="EMBL" id="JACAGC010000012">
    <property type="protein sequence ID" value="KAF6327547.1"/>
    <property type="molecule type" value="Genomic_DNA"/>
</dbReference>
<evidence type="ECO:0000256" key="1">
    <source>
        <dbReference type="SAM" id="MobiDB-lite"/>
    </source>
</evidence>
<evidence type="ECO:0000313" key="2">
    <source>
        <dbReference type="EMBL" id="KAF6327547.1"/>
    </source>
</evidence>
<reference evidence="2 3" key="1">
    <citation type="journal article" date="2020" name="Nature">
        <title>Six reference-quality genomes reveal evolution of bat adaptations.</title>
        <authorList>
            <person name="Jebb D."/>
            <person name="Huang Z."/>
            <person name="Pippel M."/>
            <person name="Hughes G.M."/>
            <person name="Lavrichenko K."/>
            <person name="Devanna P."/>
            <person name="Winkler S."/>
            <person name="Jermiin L.S."/>
            <person name="Skirmuntt E.C."/>
            <person name="Katzourakis A."/>
            <person name="Burkitt-Gray L."/>
            <person name="Ray D.A."/>
            <person name="Sullivan K.A.M."/>
            <person name="Roscito J.G."/>
            <person name="Kirilenko B.M."/>
            <person name="Davalos L.M."/>
            <person name="Corthals A.P."/>
            <person name="Power M.L."/>
            <person name="Jones G."/>
            <person name="Ransome R.D."/>
            <person name="Dechmann D.K.N."/>
            <person name="Locatelli A.G."/>
            <person name="Puechmaille S.J."/>
            <person name="Fedrigo O."/>
            <person name="Jarvis E.D."/>
            <person name="Hiller M."/>
            <person name="Vernes S.C."/>
            <person name="Myers E.W."/>
            <person name="Teeling E.C."/>
        </authorList>
    </citation>
    <scope>NUCLEOTIDE SEQUENCE [LARGE SCALE GENOMIC DNA]</scope>
    <source>
        <strain evidence="2">MRhiFer1</strain>
        <tissue evidence="2">Lung</tissue>
    </source>
</reference>
<comment type="caution">
    <text evidence="2">The sequence shown here is derived from an EMBL/GenBank/DDBJ whole genome shotgun (WGS) entry which is preliminary data.</text>
</comment>
<dbReference type="AlphaFoldDB" id="A0A7J7VQN8"/>
<protein>
    <submittedName>
        <fullName evidence="2">Uncharacterized protein</fullName>
    </submittedName>
</protein>
<proteinExistence type="predicted"/>
<dbReference type="Proteomes" id="UP000585614">
    <property type="component" value="Unassembled WGS sequence"/>
</dbReference>
<evidence type="ECO:0000313" key="3">
    <source>
        <dbReference type="Proteomes" id="UP000585614"/>
    </source>
</evidence>
<sequence length="139" mass="15252">MRALLKQKGTQEECGTLKPGSGRDKQKRLARTSCPNLTLGLSLPIKDSSDLICVLDKVNCGPVKSAGGCVFVRIRVQLGCNRSALGPPCTLGYCGACRGWRILPRRLALQSSQRHQSRLLEYLQDWARGLRGLSLCIDQ</sequence>
<name>A0A7J7VQN8_RHIFE</name>
<organism evidence="2 3">
    <name type="scientific">Rhinolophus ferrumequinum</name>
    <name type="common">Greater horseshoe bat</name>
    <dbReference type="NCBI Taxonomy" id="59479"/>
    <lineage>
        <taxon>Eukaryota</taxon>
        <taxon>Metazoa</taxon>
        <taxon>Chordata</taxon>
        <taxon>Craniata</taxon>
        <taxon>Vertebrata</taxon>
        <taxon>Euteleostomi</taxon>
        <taxon>Mammalia</taxon>
        <taxon>Eutheria</taxon>
        <taxon>Laurasiatheria</taxon>
        <taxon>Chiroptera</taxon>
        <taxon>Yinpterochiroptera</taxon>
        <taxon>Rhinolophoidea</taxon>
        <taxon>Rhinolophidae</taxon>
        <taxon>Rhinolophinae</taxon>
        <taxon>Rhinolophus</taxon>
    </lineage>
</organism>
<feature type="region of interest" description="Disordered" evidence="1">
    <location>
        <begin position="1"/>
        <end position="26"/>
    </location>
</feature>
<accession>A0A7J7VQN8</accession>
<gene>
    <name evidence="2" type="ORF">mRhiFer1_008263</name>
</gene>